<evidence type="ECO:0000313" key="2">
    <source>
        <dbReference type="EMBL" id="AIA92113.1"/>
    </source>
</evidence>
<reference evidence="2" key="1">
    <citation type="journal article" date="2013" name="Environ. Microbiol.">
        <title>Seasonally variable intestinal metagenomes of the red palm weevil (Rhynchophorus ferrugineus).</title>
        <authorList>
            <person name="Jia S."/>
            <person name="Zhang X."/>
            <person name="Zhang G."/>
            <person name="Yin A."/>
            <person name="Zhang S."/>
            <person name="Li F."/>
            <person name="Wang L."/>
            <person name="Zhao D."/>
            <person name="Yun Q."/>
            <person name="Tala"/>
            <person name="Wang J."/>
            <person name="Sun G."/>
            <person name="Baabdullah M."/>
            <person name="Yu X."/>
            <person name="Hu S."/>
            <person name="Al-Mssallem I.S."/>
            <person name="Yu J."/>
        </authorList>
    </citation>
    <scope>NUCLEOTIDE SEQUENCE</scope>
</reference>
<dbReference type="EMBL" id="KF124793">
    <property type="protein sequence ID" value="AIA92113.1"/>
    <property type="molecule type" value="Genomic_DNA"/>
</dbReference>
<feature type="non-terminal residue" evidence="2">
    <location>
        <position position="75"/>
    </location>
</feature>
<protein>
    <submittedName>
        <fullName evidence="2">CAZy families GH3 protein</fullName>
    </submittedName>
</protein>
<proteinExistence type="predicted"/>
<evidence type="ECO:0000256" key="1">
    <source>
        <dbReference type="SAM" id="MobiDB-lite"/>
    </source>
</evidence>
<feature type="region of interest" description="Disordered" evidence="1">
    <location>
        <begin position="1"/>
        <end position="75"/>
    </location>
</feature>
<dbReference type="AlphaFoldDB" id="A0A060C622"/>
<feature type="compositionally biased region" description="Basic and acidic residues" evidence="1">
    <location>
        <begin position="56"/>
        <end position="75"/>
    </location>
</feature>
<organism evidence="2">
    <name type="scientific">uncultured Terrabacter sp</name>
    <dbReference type="NCBI Taxonomy" id="198443"/>
    <lineage>
        <taxon>Bacteria</taxon>
        <taxon>Bacillati</taxon>
        <taxon>Actinomycetota</taxon>
        <taxon>Actinomycetes</taxon>
        <taxon>Micrococcales</taxon>
        <taxon>Intrasporangiaceae</taxon>
        <taxon>Terrabacter</taxon>
        <taxon>environmental samples</taxon>
    </lineage>
</organism>
<feature type="compositionally biased region" description="Basic residues" evidence="1">
    <location>
        <begin position="1"/>
        <end position="16"/>
    </location>
</feature>
<accession>A0A060C622</accession>
<name>A0A060C622_9MICO</name>
<sequence>MPRRGIPCRRRPRRARIPAPNPDPSRKARMIPRFSESADGVRYRDLNGNGVMDPYEDPRRSAAERTEDLLGRLSL</sequence>